<gene>
    <name evidence="1" type="ORF">GCM10025759_17500</name>
</gene>
<dbReference type="EMBL" id="BAABKY010000002">
    <property type="protein sequence ID" value="GAA5074747.1"/>
    <property type="molecule type" value="Genomic_DNA"/>
</dbReference>
<accession>A0ABP9LAX1</accession>
<proteinExistence type="predicted"/>
<evidence type="ECO:0000313" key="1">
    <source>
        <dbReference type="EMBL" id="GAA5074747.1"/>
    </source>
</evidence>
<evidence type="ECO:0000313" key="2">
    <source>
        <dbReference type="Proteomes" id="UP001501083"/>
    </source>
</evidence>
<comment type="caution">
    <text evidence="1">The sequence shown here is derived from an EMBL/GenBank/DDBJ whole genome shotgun (WGS) entry which is preliminary data.</text>
</comment>
<sequence>MNVLIVAPVEGGSGETVTARYLGRSLVQRGHRVHFAASPFAAAFLSGDFADALTVLGLDGPENVETWTRLRRDFRADAIVFADYPLMFLRTGVVPLAAEPGWEEALCDSDACLVTLDHFGFAQREMGIFMGPPHLCHAYHRFRPIPPRMKIMLPCPMHEPDSVEGRKGSPFRYWDVPLSIPDAERNAARLELGCDADEFVVLHIVSKWAWESVESYGLSFYRHLGELLHAYLSSVGRRVRIVALNNGSLLQPRSGNGVELVNIQQLAPAQFDKLLLSADLLLTENRVSISMGKAVCGLRPAAVLKNSYGILDLLDRCEAGVRKVVLAMEQDRPGTVFPYDCYPTDTGGLLEEIVLYKDNSLTRAFAELEVFGGADTAERIAGLLNGEAERGALREHQQRYVDRLGRVADGASVLEALVAA</sequence>
<name>A0ABP9LAX1_9GAMM</name>
<dbReference type="Proteomes" id="UP001501083">
    <property type="component" value="Unassembled WGS sequence"/>
</dbReference>
<dbReference type="RefSeq" id="WP_158986046.1">
    <property type="nucleotide sequence ID" value="NZ_BAABKY010000002.1"/>
</dbReference>
<reference evidence="2" key="1">
    <citation type="journal article" date="2019" name="Int. J. Syst. Evol. Microbiol.">
        <title>The Global Catalogue of Microorganisms (GCM) 10K type strain sequencing project: providing services to taxonomists for standard genome sequencing and annotation.</title>
        <authorList>
            <consortium name="The Broad Institute Genomics Platform"/>
            <consortium name="The Broad Institute Genome Sequencing Center for Infectious Disease"/>
            <person name="Wu L."/>
            <person name="Ma J."/>
        </authorList>
    </citation>
    <scope>NUCLEOTIDE SEQUENCE [LARGE SCALE GENOMIC DNA]</scope>
    <source>
        <strain evidence="2">JCM 19212</strain>
    </source>
</reference>
<protein>
    <recommendedName>
        <fullName evidence="3">Glycosyltransferase</fullName>
    </recommendedName>
</protein>
<evidence type="ECO:0008006" key="3">
    <source>
        <dbReference type="Google" id="ProtNLM"/>
    </source>
</evidence>
<keyword evidence="2" id="KW-1185">Reference proteome</keyword>
<dbReference type="Pfam" id="PF19892">
    <property type="entry name" value="DUF6365"/>
    <property type="match status" value="1"/>
</dbReference>
<dbReference type="InterPro" id="IPR045945">
    <property type="entry name" value="DUF6365"/>
</dbReference>
<dbReference type="SUPFAM" id="SSF53756">
    <property type="entry name" value="UDP-Glycosyltransferase/glycogen phosphorylase"/>
    <property type="match status" value="1"/>
</dbReference>
<organism evidence="1 2">
    <name type="scientific">Lysobacter panacisoli</name>
    <dbReference type="NCBI Taxonomy" id="1255263"/>
    <lineage>
        <taxon>Bacteria</taxon>
        <taxon>Pseudomonadati</taxon>
        <taxon>Pseudomonadota</taxon>
        <taxon>Gammaproteobacteria</taxon>
        <taxon>Lysobacterales</taxon>
        <taxon>Lysobacteraceae</taxon>
        <taxon>Lysobacter</taxon>
    </lineage>
</organism>